<evidence type="ECO:0000313" key="3">
    <source>
        <dbReference type="EMBL" id="TWR63978.1"/>
    </source>
</evidence>
<dbReference type="InterPro" id="IPR011008">
    <property type="entry name" value="Dimeric_a/b-barrel"/>
</dbReference>
<dbReference type="Pfam" id="PF07045">
    <property type="entry name" value="DUF1330"/>
    <property type="match status" value="1"/>
</dbReference>
<dbReference type="AlphaFoldDB" id="A0A1H1HFJ9"/>
<keyword evidence="4" id="KW-1185">Reference proteome</keyword>
<proteinExistence type="predicted"/>
<evidence type="ECO:0000313" key="2">
    <source>
        <dbReference type="EMBL" id="SDR24139.1"/>
    </source>
</evidence>
<protein>
    <submittedName>
        <fullName evidence="3">DUF1330 domain-containing protein</fullName>
    </submittedName>
    <submittedName>
        <fullName evidence="2">Uncharacterized conserved protein, DUF1330 family</fullName>
    </submittedName>
</protein>
<organism evidence="3 5">
    <name type="scientific">Pseudomonas grimontii</name>
    <dbReference type="NCBI Taxonomy" id="129847"/>
    <lineage>
        <taxon>Bacteria</taxon>
        <taxon>Pseudomonadati</taxon>
        <taxon>Pseudomonadota</taxon>
        <taxon>Gammaproteobacteria</taxon>
        <taxon>Pseudomonadales</taxon>
        <taxon>Pseudomonadaceae</taxon>
        <taxon>Pseudomonas</taxon>
    </lineage>
</organism>
<feature type="domain" description="DUF1330" evidence="1">
    <location>
        <begin position="2"/>
        <end position="95"/>
    </location>
</feature>
<dbReference type="OrthoDB" id="9806380at2"/>
<dbReference type="RefSeq" id="WP_090404514.1">
    <property type="nucleotide sequence ID" value="NZ_FNKM01000002.1"/>
</dbReference>
<reference evidence="2 4" key="1">
    <citation type="submission" date="2016-10" db="EMBL/GenBank/DDBJ databases">
        <authorList>
            <person name="Varghese N."/>
            <person name="Submissions S."/>
        </authorList>
    </citation>
    <scope>NUCLEOTIDE SEQUENCE [LARGE SCALE GENOMIC DNA]</scope>
    <source>
        <strain evidence="2 4">BS2976</strain>
    </source>
</reference>
<name>A0A1H1HFJ9_9PSED</name>
<comment type="caution">
    <text evidence="3">The sequence shown here is derived from an EMBL/GenBank/DDBJ whole genome shotgun (WGS) entry which is preliminary data.</text>
</comment>
<dbReference type="Proteomes" id="UP000317267">
    <property type="component" value="Unassembled WGS sequence"/>
</dbReference>
<sequence length="96" mass="10729">MTAYVIFIREKTLDQHELDIYAQKATIALAGLQSTVLSAYQRIEAFEGDLPEGVVLFSFPTFDEATAWYHGDAYQSIVGHRLKGAIYRGFVIDGVI</sequence>
<accession>A0A1H1HFJ9</accession>
<dbReference type="EMBL" id="FNKM01000002">
    <property type="protein sequence ID" value="SDR24139.1"/>
    <property type="molecule type" value="Genomic_DNA"/>
</dbReference>
<dbReference type="InterPro" id="IPR010753">
    <property type="entry name" value="DUF1330"/>
</dbReference>
<dbReference type="SUPFAM" id="SSF54909">
    <property type="entry name" value="Dimeric alpha+beta barrel"/>
    <property type="match status" value="1"/>
</dbReference>
<evidence type="ECO:0000313" key="4">
    <source>
        <dbReference type="Proteomes" id="UP000198740"/>
    </source>
</evidence>
<evidence type="ECO:0000313" key="5">
    <source>
        <dbReference type="Proteomes" id="UP000317267"/>
    </source>
</evidence>
<reference evidence="3 5" key="2">
    <citation type="submission" date="2019-06" db="EMBL/GenBank/DDBJ databases">
        <title>Pseudomonas bimorpha sp. nov. isolated from bovine raw milk and skim milk concentrate.</title>
        <authorList>
            <person name="Hofmann K."/>
            <person name="Huptas C."/>
            <person name="Doll E."/>
            <person name="Scherer S."/>
            <person name="Wenning M."/>
        </authorList>
    </citation>
    <scope>NUCLEOTIDE SEQUENCE [LARGE SCALE GENOMIC DNA]</scope>
    <source>
        <strain evidence="3 5">DSM 17515</strain>
    </source>
</reference>
<dbReference type="EMBL" id="VFES01000013">
    <property type="protein sequence ID" value="TWR63978.1"/>
    <property type="molecule type" value="Genomic_DNA"/>
</dbReference>
<gene>
    <name evidence="3" type="ORF">FIV39_20215</name>
    <name evidence="2" type="ORF">SAMN04490186_4300</name>
</gene>
<dbReference type="Gene3D" id="3.30.70.100">
    <property type="match status" value="1"/>
</dbReference>
<evidence type="ECO:0000259" key="1">
    <source>
        <dbReference type="Pfam" id="PF07045"/>
    </source>
</evidence>
<dbReference type="Proteomes" id="UP000198740">
    <property type="component" value="Unassembled WGS sequence"/>
</dbReference>